<reference evidence="1 2" key="1">
    <citation type="submission" date="2021-01" db="EMBL/GenBank/DDBJ databases">
        <title>Streptomyces acididurans sp. nov., isolated from a peat swamp forest soil.</title>
        <authorList>
            <person name="Chantavorakit T."/>
            <person name="Duangmal K."/>
        </authorList>
    </citation>
    <scope>NUCLEOTIDE SEQUENCE [LARGE SCALE GENOMIC DNA]</scope>
    <source>
        <strain evidence="1 2">KK5PA1</strain>
    </source>
</reference>
<dbReference type="RefSeq" id="WP_205362145.1">
    <property type="nucleotide sequence ID" value="NZ_JADKYB010000024.1"/>
</dbReference>
<proteinExistence type="predicted"/>
<sequence>MHTYLFVDGLDMISRSDSRAVGLPPSHLLRPGGPLYPTETPRTVSVAHTSPGPAPDELRIRVHLRGDTVVWTDLTYPGPDDEPVEEARFHLGQYTAEIQRAFLVLLG</sequence>
<comment type="caution">
    <text evidence="1">The sequence shown here is derived from an EMBL/GenBank/DDBJ whole genome shotgun (WGS) entry which is preliminary data.</text>
</comment>
<accession>A0ABS2U1R7</accession>
<organism evidence="1 2">
    <name type="scientific">Actinacidiphila acididurans</name>
    <dbReference type="NCBI Taxonomy" id="2784346"/>
    <lineage>
        <taxon>Bacteria</taxon>
        <taxon>Bacillati</taxon>
        <taxon>Actinomycetota</taxon>
        <taxon>Actinomycetes</taxon>
        <taxon>Kitasatosporales</taxon>
        <taxon>Streptomycetaceae</taxon>
        <taxon>Actinacidiphila</taxon>
    </lineage>
</organism>
<evidence type="ECO:0000313" key="2">
    <source>
        <dbReference type="Proteomes" id="UP000749040"/>
    </source>
</evidence>
<keyword evidence="2" id="KW-1185">Reference proteome</keyword>
<dbReference type="Proteomes" id="UP000749040">
    <property type="component" value="Unassembled WGS sequence"/>
</dbReference>
<dbReference type="EMBL" id="JADKYB010000024">
    <property type="protein sequence ID" value="MBM9509292.1"/>
    <property type="molecule type" value="Genomic_DNA"/>
</dbReference>
<gene>
    <name evidence="1" type="ORF">ITX44_33050</name>
</gene>
<evidence type="ECO:0000313" key="1">
    <source>
        <dbReference type="EMBL" id="MBM9509292.1"/>
    </source>
</evidence>
<protein>
    <submittedName>
        <fullName evidence="1">Uncharacterized protein</fullName>
    </submittedName>
</protein>
<name>A0ABS2U1R7_9ACTN</name>